<reference evidence="1 2" key="1">
    <citation type="submission" date="2023-10" db="EMBL/GenBank/DDBJ databases">
        <title>Draft genome sequence of Xylaria bambusicola isolate GMP-LS, the root and basal stem rot pathogen of sugarcane in Indonesia.</title>
        <authorList>
            <person name="Selvaraj P."/>
            <person name="Muralishankar V."/>
            <person name="Muruganantham S."/>
            <person name="Sp S."/>
            <person name="Haryani S."/>
            <person name="Lau K.J.X."/>
            <person name="Naqvi N.I."/>
        </authorList>
    </citation>
    <scope>NUCLEOTIDE SEQUENCE [LARGE SCALE GENOMIC DNA]</scope>
    <source>
        <strain evidence="1">GMP-LS</strain>
    </source>
</reference>
<protein>
    <submittedName>
        <fullName evidence="1">Uncharacterized protein</fullName>
    </submittedName>
</protein>
<dbReference type="EMBL" id="JAWHQM010000013">
    <property type="protein sequence ID" value="KAK5629921.1"/>
    <property type="molecule type" value="Genomic_DNA"/>
</dbReference>
<dbReference type="AlphaFoldDB" id="A0AAN7UQT5"/>
<proteinExistence type="predicted"/>
<sequence length="408" mass="47026">MATDVERPGSHGWFNLCDRLETAEINPQLSSPLYNGRIPAEIRHLIFEFAVTEFPSPRAKIVKPITWVRHSHELAPIPGTPNPSAVGHVIERVRSRIQGVVRPRRGMLPLTLSHAPQPGDGFDWLRFDNTEPMEVGTALLLTCRRVYLETYNLPLSQTEQRFYCRRGPPSRSNGAEGPRTNIDQFVTSWLSNPSLVPGMRQKDLVRSVRLFIQQFWLEDKLLHFVQSDNWFANLEHLRITLRRSDWWDWESNEILRINPFKGNCCHAHTISLMHRDMSTETGNVEFSVGAWGRAFSHMSKLKTLTIDFETSEDKRDEMETLVTWALKWRFPLSDGRYLSTGGQPADKMSWRGLPHHFSHKCVSGCRLIQYRIPGQECPKCSETRQLISQGYGPQLLVWTCIWKPVQGD</sequence>
<keyword evidence="2" id="KW-1185">Reference proteome</keyword>
<comment type="caution">
    <text evidence="1">The sequence shown here is derived from an EMBL/GenBank/DDBJ whole genome shotgun (WGS) entry which is preliminary data.</text>
</comment>
<gene>
    <name evidence="1" type="ORF">RRF57_005636</name>
</gene>
<organism evidence="1 2">
    <name type="scientific">Xylaria bambusicola</name>
    <dbReference type="NCBI Taxonomy" id="326684"/>
    <lineage>
        <taxon>Eukaryota</taxon>
        <taxon>Fungi</taxon>
        <taxon>Dikarya</taxon>
        <taxon>Ascomycota</taxon>
        <taxon>Pezizomycotina</taxon>
        <taxon>Sordariomycetes</taxon>
        <taxon>Xylariomycetidae</taxon>
        <taxon>Xylariales</taxon>
        <taxon>Xylariaceae</taxon>
        <taxon>Xylaria</taxon>
    </lineage>
</organism>
<evidence type="ECO:0000313" key="1">
    <source>
        <dbReference type="EMBL" id="KAK5629921.1"/>
    </source>
</evidence>
<accession>A0AAN7UQT5</accession>
<name>A0AAN7UQT5_9PEZI</name>
<evidence type="ECO:0000313" key="2">
    <source>
        <dbReference type="Proteomes" id="UP001305414"/>
    </source>
</evidence>
<dbReference type="Proteomes" id="UP001305414">
    <property type="component" value="Unassembled WGS sequence"/>
</dbReference>